<dbReference type="AlphaFoldDB" id="G7J3M2"/>
<gene>
    <name evidence="1" type="ordered locus">MTR_3g073090</name>
</gene>
<organism evidence="1 3">
    <name type="scientific">Medicago truncatula</name>
    <name type="common">Barrel medic</name>
    <name type="synonym">Medicago tribuloides</name>
    <dbReference type="NCBI Taxonomy" id="3880"/>
    <lineage>
        <taxon>Eukaryota</taxon>
        <taxon>Viridiplantae</taxon>
        <taxon>Streptophyta</taxon>
        <taxon>Embryophyta</taxon>
        <taxon>Tracheophyta</taxon>
        <taxon>Spermatophyta</taxon>
        <taxon>Magnoliopsida</taxon>
        <taxon>eudicotyledons</taxon>
        <taxon>Gunneridae</taxon>
        <taxon>Pentapetalae</taxon>
        <taxon>rosids</taxon>
        <taxon>fabids</taxon>
        <taxon>Fabales</taxon>
        <taxon>Fabaceae</taxon>
        <taxon>Papilionoideae</taxon>
        <taxon>50 kb inversion clade</taxon>
        <taxon>NPAAA clade</taxon>
        <taxon>Hologalegina</taxon>
        <taxon>IRL clade</taxon>
        <taxon>Trifolieae</taxon>
        <taxon>Medicago</taxon>
    </lineage>
</organism>
<dbReference type="PaxDb" id="3880-AES71356"/>
<reference evidence="2" key="3">
    <citation type="submission" date="2015-04" db="UniProtKB">
        <authorList>
            <consortium name="EnsemblPlants"/>
        </authorList>
    </citation>
    <scope>IDENTIFICATION</scope>
    <source>
        <strain evidence="2">cv. Jemalong A17</strain>
    </source>
</reference>
<reference evidence="1 3" key="1">
    <citation type="journal article" date="2011" name="Nature">
        <title>The Medicago genome provides insight into the evolution of rhizobial symbioses.</title>
        <authorList>
            <person name="Young N.D."/>
            <person name="Debelle F."/>
            <person name="Oldroyd G.E."/>
            <person name="Geurts R."/>
            <person name="Cannon S.B."/>
            <person name="Udvardi M.K."/>
            <person name="Benedito V.A."/>
            <person name="Mayer K.F."/>
            <person name="Gouzy J."/>
            <person name="Schoof H."/>
            <person name="Van de Peer Y."/>
            <person name="Proost S."/>
            <person name="Cook D.R."/>
            <person name="Meyers B.C."/>
            <person name="Spannagl M."/>
            <person name="Cheung F."/>
            <person name="De Mita S."/>
            <person name="Krishnakumar V."/>
            <person name="Gundlach H."/>
            <person name="Zhou S."/>
            <person name="Mudge J."/>
            <person name="Bharti A.K."/>
            <person name="Murray J.D."/>
            <person name="Naoumkina M.A."/>
            <person name="Rosen B."/>
            <person name="Silverstein K.A."/>
            <person name="Tang H."/>
            <person name="Rombauts S."/>
            <person name="Zhao P.X."/>
            <person name="Zhou P."/>
            <person name="Barbe V."/>
            <person name="Bardou P."/>
            <person name="Bechner M."/>
            <person name="Bellec A."/>
            <person name="Berger A."/>
            <person name="Berges H."/>
            <person name="Bidwell S."/>
            <person name="Bisseling T."/>
            <person name="Choisne N."/>
            <person name="Couloux A."/>
            <person name="Denny R."/>
            <person name="Deshpande S."/>
            <person name="Dai X."/>
            <person name="Doyle J.J."/>
            <person name="Dudez A.M."/>
            <person name="Farmer A.D."/>
            <person name="Fouteau S."/>
            <person name="Franken C."/>
            <person name="Gibelin C."/>
            <person name="Gish J."/>
            <person name="Goldstein S."/>
            <person name="Gonzalez A.J."/>
            <person name="Green P.J."/>
            <person name="Hallab A."/>
            <person name="Hartog M."/>
            <person name="Hua A."/>
            <person name="Humphray S.J."/>
            <person name="Jeong D.H."/>
            <person name="Jing Y."/>
            <person name="Jocker A."/>
            <person name="Kenton S.M."/>
            <person name="Kim D.J."/>
            <person name="Klee K."/>
            <person name="Lai H."/>
            <person name="Lang C."/>
            <person name="Lin S."/>
            <person name="Macmil S.L."/>
            <person name="Magdelenat G."/>
            <person name="Matthews L."/>
            <person name="McCorrison J."/>
            <person name="Monaghan E.L."/>
            <person name="Mun J.H."/>
            <person name="Najar F.Z."/>
            <person name="Nicholson C."/>
            <person name="Noirot C."/>
            <person name="O'Bleness M."/>
            <person name="Paule C.R."/>
            <person name="Poulain J."/>
            <person name="Prion F."/>
            <person name="Qin B."/>
            <person name="Qu C."/>
            <person name="Retzel E.F."/>
            <person name="Riddle C."/>
            <person name="Sallet E."/>
            <person name="Samain S."/>
            <person name="Samson N."/>
            <person name="Sanders I."/>
            <person name="Saurat O."/>
            <person name="Scarpelli C."/>
            <person name="Schiex T."/>
            <person name="Segurens B."/>
            <person name="Severin A.J."/>
            <person name="Sherrier D.J."/>
            <person name="Shi R."/>
            <person name="Sims S."/>
            <person name="Singer S.R."/>
            <person name="Sinharoy S."/>
            <person name="Sterck L."/>
            <person name="Viollet A."/>
            <person name="Wang B.B."/>
            <person name="Wang K."/>
            <person name="Wang M."/>
            <person name="Wang X."/>
            <person name="Warfsmann J."/>
            <person name="Weissenbach J."/>
            <person name="White D.D."/>
            <person name="White J.D."/>
            <person name="Wiley G.B."/>
            <person name="Wincker P."/>
            <person name="Xing Y."/>
            <person name="Yang L."/>
            <person name="Yao Z."/>
            <person name="Ying F."/>
            <person name="Zhai J."/>
            <person name="Zhou L."/>
            <person name="Zuber A."/>
            <person name="Denarie J."/>
            <person name="Dixon R.A."/>
            <person name="May G.D."/>
            <person name="Schwartz D.C."/>
            <person name="Rogers J."/>
            <person name="Quetier F."/>
            <person name="Town C.D."/>
            <person name="Roe B.A."/>
        </authorList>
    </citation>
    <scope>NUCLEOTIDE SEQUENCE [LARGE SCALE GENOMIC DNA]</scope>
    <source>
        <strain evidence="1">A17</strain>
        <strain evidence="2 3">cv. Jemalong A17</strain>
    </source>
</reference>
<keyword evidence="3" id="KW-1185">Reference proteome</keyword>
<evidence type="ECO:0000313" key="3">
    <source>
        <dbReference type="Proteomes" id="UP000002051"/>
    </source>
</evidence>
<proteinExistence type="predicted"/>
<protein>
    <submittedName>
        <fullName evidence="1 2">Uncharacterized protein</fullName>
    </submittedName>
</protein>
<dbReference type="HOGENOM" id="CLU_1888834_0_0_1"/>
<dbReference type="EnsemblPlants" id="AES71356">
    <property type="protein sequence ID" value="AES71356"/>
    <property type="gene ID" value="MTR_3g073090"/>
</dbReference>
<evidence type="ECO:0000313" key="2">
    <source>
        <dbReference type="EnsemblPlants" id="AES71356"/>
    </source>
</evidence>
<dbReference type="EMBL" id="CM001219">
    <property type="protein sequence ID" value="AES71356.1"/>
    <property type="molecule type" value="Genomic_DNA"/>
</dbReference>
<name>G7J3M2_MEDTR</name>
<accession>G7J3M2</accession>
<sequence>MLGFDQACEGCVTYLPPLISYCSNSYCFWIALQIYYCKASTITSVSAVAESAKLQTKVREYARGSAKEKAWRYTRGSTPRFSPRGVAPDKMFAMSAFAIASAPGIFPHKCRVSQGLYPFDRDFTPGKKVMFLVVY</sequence>
<dbReference type="Proteomes" id="UP000002051">
    <property type="component" value="Chromosome 3"/>
</dbReference>
<evidence type="ECO:0000313" key="1">
    <source>
        <dbReference type="EMBL" id="AES71356.1"/>
    </source>
</evidence>
<reference evidence="1 3" key="2">
    <citation type="journal article" date="2014" name="BMC Genomics">
        <title>An improved genome release (version Mt4.0) for the model legume Medicago truncatula.</title>
        <authorList>
            <person name="Tang H."/>
            <person name="Krishnakumar V."/>
            <person name="Bidwell S."/>
            <person name="Rosen B."/>
            <person name="Chan A."/>
            <person name="Zhou S."/>
            <person name="Gentzbittel L."/>
            <person name="Childs K.L."/>
            <person name="Yandell M."/>
            <person name="Gundlach H."/>
            <person name="Mayer K.F."/>
            <person name="Schwartz D.C."/>
            <person name="Town C.D."/>
        </authorList>
    </citation>
    <scope>GENOME REANNOTATION</scope>
    <source>
        <strain evidence="2 3">cv. Jemalong A17</strain>
    </source>
</reference>